<dbReference type="RefSeq" id="XP_014677369.1">
    <property type="nucleotide sequence ID" value="XM_014821883.1"/>
</dbReference>
<reference evidence="3 4" key="1">
    <citation type="submission" date="2025-05" db="UniProtKB">
        <authorList>
            <consortium name="RefSeq"/>
        </authorList>
    </citation>
    <scope>IDENTIFICATION</scope>
</reference>
<evidence type="ECO:0000313" key="2">
    <source>
        <dbReference type="Proteomes" id="UP000695022"/>
    </source>
</evidence>
<proteinExistence type="predicted"/>
<feature type="signal peptide" evidence="1">
    <location>
        <begin position="1"/>
        <end position="21"/>
    </location>
</feature>
<evidence type="ECO:0000256" key="1">
    <source>
        <dbReference type="SAM" id="SignalP"/>
    </source>
</evidence>
<dbReference type="RefSeq" id="XP_014677362.1">
    <property type="nucleotide sequence ID" value="XM_014821876.1"/>
</dbReference>
<evidence type="ECO:0000313" key="3">
    <source>
        <dbReference type="RefSeq" id="XP_014677362.1"/>
    </source>
</evidence>
<organism evidence="2 4">
    <name type="scientific">Priapulus caudatus</name>
    <name type="common">Priapulid worm</name>
    <dbReference type="NCBI Taxonomy" id="37621"/>
    <lineage>
        <taxon>Eukaryota</taxon>
        <taxon>Metazoa</taxon>
        <taxon>Ecdysozoa</taxon>
        <taxon>Scalidophora</taxon>
        <taxon>Priapulida</taxon>
        <taxon>Priapulimorpha</taxon>
        <taxon>Priapulimorphida</taxon>
        <taxon>Priapulidae</taxon>
        <taxon>Priapulus</taxon>
    </lineage>
</organism>
<protein>
    <submittedName>
        <fullName evidence="3 4">5'-3' exoribonuclease 2-like</fullName>
    </submittedName>
</protein>
<sequence>MAMSPAIVIAVMALCLGVASGKSSYRTNFSPLNRYHPARGSPFNHNQGSVLFPNVNSANTERCFVAGGRGNGGYGGGGNGGYGGGGHGGYGGGGNGGYGGGRGGYGGGGHGGYGRGGHGGGYGNTQLGPLNRYHSVKNSPYNYNPGSIFLPTLTSANTRLRIIYDAHGQATYVYCVTGT</sequence>
<name>A0ABM1EYU8_PRICU</name>
<dbReference type="GeneID" id="106817210"/>
<gene>
    <name evidence="3 4" type="primary">LOC106817210</name>
</gene>
<keyword evidence="1" id="KW-0732">Signal</keyword>
<accession>A0ABM1EYU8</accession>
<dbReference type="Proteomes" id="UP000695022">
    <property type="component" value="Unplaced"/>
</dbReference>
<evidence type="ECO:0000313" key="4">
    <source>
        <dbReference type="RefSeq" id="XP_014677369.1"/>
    </source>
</evidence>
<keyword evidence="2" id="KW-1185">Reference proteome</keyword>
<feature type="chain" id="PRO_5045022253" evidence="1">
    <location>
        <begin position="22"/>
        <end position="179"/>
    </location>
</feature>